<dbReference type="SMART" id="SM00837">
    <property type="entry name" value="DPBB_1"/>
    <property type="match status" value="1"/>
</dbReference>
<dbReference type="InterPro" id="IPR009009">
    <property type="entry name" value="RlpA-like_DPBB"/>
</dbReference>
<sequence length="350" mass="38891">MGCLDPDLEAGAHRGCPWCLVVARVSCRAKTLRFGADKGDICGCCYPHEGDVVVLLFVPNLWVKTLVCFRLGYGHAWRRFPSQGIVVELRGMTVAVAVGWWQSPLNYTGSLAKSSKASWSWLPAKATWYGAPTGAGPDDNGGACGYKHTNQYPFMSMTSCGNEPLFKDGMGCGACYQIRCVNNKACSGKPETVMITDMNYYPVAKYHFDLSGTAFGAMAKPGQNDKLRHAGIIDIQFQRVPCNHPGLNVNFHVERGSNPNYLAVLVEFANREGTVVQMDLMESRNGRPTGYWTAMRHSWGAIWRMDSRRRLQGPFSLRIRSESGKTLVAKQVIPANWKPDTNYRSNVQFR</sequence>
<dbReference type="SUPFAM" id="SSF50685">
    <property type="entry name" value="Barwin-like endoglucanases"/>
    <property type="match status" value="1"/>
</dbReference>
<dbReference type="Pfam" id="PF01357">
    <property type="entry name" value="Expansin_C"/>
    <property type="match status" value="1"/>
</dbReference>
<name>A0A9R0UX53_TRITD</name>
<dbReference type="Proteomes" id="UP000324705">
    <property type="component" value="Chromosome 1A"/>
</dbReference>
<dbReference type="InterPro" id="IPR007112">
    <property type="entry name" value="Expansin/allergen_DPBB_dom"/>
</dbReference>
<evidence type="ECO:0000256" key="4">
    <source>
        <dbReference type="ARBA" id="ARBA00022729"/>
    </source>
</evidence>
<evidence type="ECO:0000259" key="6">
    <source>
        <dbReference type="PROSITE" id="PS50843"/>
    </source>
</evidence>
<dbReference type="Gramene" id="TRITD1Av1G136610.2">
    <property type="protein sequence ID" value="TRITD1Av1G136610.2"/>
    <property type="gene ID" value="TRITD1Av1G136610"/>
</dbReference>
<dbReference type="PRINTS" id="PR01225">
    <property type="entry name" value="EXPANSNFAMLY"/>
</dbReference>
<keyword evidence="8" id="KW-1185">Reference proteome</keyword>
<organism evidence="7 8">
    <name type="scientific">Triticum turgidum subsp. durum</name>
    <name type="common">Durum wheat</name>
    <name type="synonym">Triticum durum</name>
    <dbReference type="NCBI Taxonomy" id="4567"/>
    <lineage>
        <taxon>Eukaryota</taxon>
        <taxon>Viridiplantae</taxon>
        <taxon>Streptophyta</taxon>
        <taxon>Embryophyta</taxon>
        <taxon>Tracheophyta</taxon>
        <taxon>Spermatophyta</taxon>
        <taxon>Magnoliopsida</taxon>
        <taxon>Liliopsida</taxon>
        <taxon>Poales</taxon>
        <taxon>Poaceae</taxon>
        <taxon>BOP clade</taxon>
        <taxon>Pooideae</taxon>
        <taxon>Triticodae</taxon>
        <taxon>Triticeae</taxon>
        <taxon>Triticinae</taxon>
        <taxon>Triticum</taxon>
    </lineage>
</organism>
<keyword evidence="4" id="KW-0732">Signal</keyword>
<feature type="domain" description="Expansin-like EG45" evidence="5">
    <location>
        <begin position="141"/>
        <end position="247"/>
    </location>
</feature>
<evidence type="ECO:0000256" key="2">
    <source>
        <dbReference type="ARBA" id="ARBA00005650"/>
    </source>
</evidence>
<protein>
    <recommendedName>
        <fullName evidence="9">Expansin</fullName>
    </recommendedName>
</protein>
<feature type="domain" description="Expansin-like CBD" evidence="6">
    <location>
        <begin position="260"/>
        <end position="345"/>
    </location>
</feature>
<dbReference type="PANTHER" id="PTHR31692:SF19">
    <property type="entry name" value="EXPANSIN-B2"/>
    <property type="match status" value="1"/>
</dbReference>
<dbReference type="InterPro" id="IPR007117">
    <property type="entry name" value="Expansin_CBD"/>
</dbReference>
<dbReference type="OMA" id="VELRGMT"/>
<comment type="similarity">
    <text evidence="2">Belongs to the expansin family. Expansin B subfamily.</text>
</comment>
<gene>
    <name evidence="7" type="ORF">TRITD_1Av1G136610</name>
</gene>
<dbReference type="InterPro" id="IPR036908">
    <property type="entry name" value="RlpA-like_sf"/>
</dbReference>
<dbReference type="EMBL" id="LT934111">
    <property type="protein sequence ID" value="VAH06173.1"/>
    <property type="molecule type" value="Genomic_DNA"/>
</dbReference>
<dbReference type="Gene3D" id="2.40.40.10">
    <property type="entry name" value="RlpA-like domain"/>
    <property type="match status" value="1"/>
</dbReference>
<dbReference type="Gene3D" id="2.60.40.760">
    <property type="entry name" value="Expansin, cellulose-binding-like domain"/>
    <property type="match status" value="1"/>
</dbReference>
<keyword evidence="3" id="KW-0964">Secreted</keyword>
<dbReference type="Pfam" id="PF03330">
    <property type="entry name" value="DPBB_1"/>
    <property type="match status" value="1"/>
</dbReference>
<evidence type="ECO:0000313" key="8">
    <source>
        <dbReference type="Proteomes" id="UP000324705"/>
    </source>
</evidence>
<comment type="subcellular location">
    <subcellularLocation>
        <location evidence="1">Secreted</location>
    </subcellularLocation>
</comment>
<dbReference type="InterPro" id="IPR005795">
    <property type="entry name" value="LolPI"/>
</dbReference>
<evidence type="ECO:0000256" key="3">
    <source>
        <dbReference type="ARBA" id="ARBA00022525"/>
    </source>
</evidence>
<dbReference type="InterPro" id="IPR036749">
    <property type="entry name" value="Expansin_CBD_sf"/>
</dbReference>
<evidence type="ECO:0000259" key="5">
    <source>
        <dbReference type="PROSITE" id="PS50842"/>
    </source>
</evidence>
<evidence type="ECO:0000313" key="7">
    <source>
        <dbReference type="EMBL" id="VAH06173.1"/>
    </source>
</evidence>
<dbReference type="CDD" id="cd22275">
    <property type="entry name" value="DPBB_EXPB_N"/>
    <property type="match status" value="1"/>
</dbReference>
<proteinExistence type="inferred from homology"/>
<dbReference type="AlphaFoldDB" id="A0A9R0UX53"/>
<dbReference type="GO" id="GO:0005576">
    <property type="term" value="C:extracellular region"/>
    <property type="evidence" value="ECO:0007669"/>
    <property type="project" value="UniProtKB-SubCell"/>
</dbReference>
<evidence type="ECO:0000256" key="1">
    <source>
        <dbReference type="ARBA" id="ARBA00004613"/>
    </source>
</evidence>
<dbReference type="PANTHER" id="PTHR31692">
    <property type="entry name" value="EXPANSIN-B3"/>
    <property type="match status" value="1"/>
</dbReference>
<accession>A0A9R0UX53</accession>
<dbReference type="PROSITE" id="PS50842">
    <property type="entry name" value="EXPANSIN_EG45"/>
    <property type="match status" value="1"/>
</dbReference>
<dbReference type="PRINTS" id="PR00829">
    <property type="entry name" value="LOLP1ALLERGN"/>
</dbReference>
<dbReference type="SUPFAM" id="SSF49590">
    <property type="entry name" value="PHL pollen allergen"/>
    <property type="match status" value="1"/>
</dbReference>
<dbReference type="InterPro" id="IPR007118">
    <property type="entry name" value="Expan_Lol_pI"/>
</dbReference>
<reference evidence="7 8" key="1">
    <citation type="submission" date="2017-09" db="EMBL/GenBank/DDBJ databases">
        <authorList>
            <consortium name="International Durum Wheat Genome Sequencing Consortium (IDWGSC)"/>
            <person name="Milanesi L."/>
        </authorList>
    </citation>
    <scope>NUCLEOTIDE SEQUENCE [LARGE SCALE GENOMIC DNA]</scope>
    <source>
        <strain evidence="8">cv. Svevo</strain>
    </source>
</reference>
<dbReference type="PROSITE" id="PS50843">
    <property type="entry name" value="EXPANSIN_CBD"/>
    <property type="match status" value="1"/>
</dbReference>
<evidence type="ECO:0008006" key="9">
    <source>
        <dbReference type="Google" id="ProtNLM"/>
    </source>
</evidence>